<keyword evidence="2" id="KW-1185">Reference proteome</keyword>
<proteinExistence type="predicted"/>
<accession>A0AAV2N139</accession>
<organism evidence="1 2">
    <name type="scientific">Lasius platythorax</name>
    <dbReference type="NCBI Taxonomy" id="488582"/>
    <lineage>
        <taxon>Eukaryota</taxon>
        <taxon>Metazoa</taxon>
        <taxon>Ecdysozoa</taxon>
        <taxon>Arthropoda</taxon>
        <taxon>Hexapoda</taxon>
        <taxon>Insecta</taxon>
        <taxon>Pterygota</taxon>
        <taxon>Neoptera</taxon>
        <taxon>Endopterygota</taxon>
        <taxon>Hymenoptera</taxon>
        <taxon>Apocrita</taxon>
        <taxon>Aculeata</taxon>
        <taxon>Formicoidea</taxon>
        <taxon>Formicidae</taxon>
        <taxon>Formicinae</taxon>
        <taxon>Lasius</taxon>
        <taxon>Lasius</taxon>
    </lineage>
</organism>
<name>A0AAV2N139_9HYME</name>
<gene>
    <name evidence="1" type="ORF">LPLAT_LOCUS12</name>
</gene>
<reference evidence="1 2" key="1">
    <citation type="submission" date="2024-04" db="EMBL/GenBank/DDBJ databases">
        <authorList>
            <consortium name="Molecular Ecology Group"/>
        </authorList>
    </citation>
    <scope>NUCLEOTIDE SEQUENCE [LARGE SCALE GENOMIC DNA]</scope>
</reference>
<dbReference type="AlphaFoldDB" id="A0AAV2N139"/>
<evidence type="ECO:0000313" key="2">
    <source>
        <dbReference type="Proteomes" id="UP001497644"/>
    </source>
</evidence>
<sequence>MYERYAFRVAWTVECLPDGKGGGLKASALAIRAKSRPRARSTSGIRVDNNLLIELKKRKDERAPTASSRYGYLNYSPTLTSTPTPKDGEAVQIADCV</sequence>
<protein>
    <submittedName>
        <fullName evidence="1">Uncharacterized protein</fullName>
    </submittedName>
</protein>
<dbReference type="Proteomes" id="UP001497644">
    <property type="component" value="Chromosome 1"/>
</dbReference>
<dbReference type="EMBL" id="OZ034824">
    <property type="protein sequence ID" value="CAL1673014.1"/>
    <property type="molecule type" value="Genomic_DNA"/>
</dbReference>
<evidence type="ECO:0000313" key="1">
    <source>
        <dbReference type="EMBL" id="CAL1673014.1"/>
    </source>
</evidence>